<gene>
    <name evidence="6" type="ORF">LJ655_10740</name>
</gene>
<comment type="caution">
    <text evidence="6">The sequence shown here is derived from an EMBL/GenBank/DDBJ whole genome shotgun (WGS) entry which is preliminary data.</text>
</comment>
<dbReference type="SMART" id="SM00869">
    <property type="entry name" value="Autotransporter"/>
    <property type="match status" value="1"/>
</dbReference>
<organism evidence="6 7">
    <name type="scientific">Paraburkholderia translucens</name>
    <dbReference type="NCBI Taxonomy" id="2886945"/>
    <lineage>
        <taxon>Bacteria</taxon>
        <taxon>Pseudomonadati</taxon>
        <taxon>Pseudomonadota</taxon>
        <taxon>Betaproteobacteria</taxon>
        <taxon>Burkholderiales</taxon>
        <taxon>Burkholderiaceae</taxon>
        <taxon>Paraburkholderia</taxon>
    </lineage>
</organism>
<feature type="domain" description="Autotransporter" evidence="5">
    <location>
        <begin position="736"/>
        <end position="1010"/>
    </location>
</feature>
<keyword evidence="4" id="KW-0472">Membrane</keyword>
<dbReference type="InterPro" id="IPR024973">
    <property type="entry name" value="ESPR"/>
</dbReference>
<evidence type="ECO:0000313" key="6">
    <source>
        <dbReference type="EMBL" id="MCC8402363.1"/>
    </source>
</evidence>
<dbReference type="InterPro" id="IPR036709">
    <property type="entry name" value="Autotransporte_beta_dom_sf"/>
</dbReference>
<protein>
    <submittedName>
        <fullName evidence="6">Autotransporter domain-containing protein</fullName>
    </submittedName>
</protein>
<feature type="region of interest" description="Disordered" evidence="3">
    <location>
        <begin position="163"/>
        <end position="186"/>
    </location>
</feature>
<dbReference type="EMBL" id="JAJITC010000005">
    <property type="protein sequence ID" value="MCC8402363.1"/>
    <property type="molecule type" value="Genomic_DNA"/>
</dbReference>
<dbReference type="Gene3D" id="2.40.128.130">
    <property type="entry name" value="Autotransporter beta-domain"/>
    <property type="match status" value="1"/>
</dbReference>
<dbReference type="Pfam" id="PF03797">
    <property type="entry name" value="Autotransporter"/>
    <property type="match status" value="1"/>
</dbReference>
<dbReference type="Pfam" id="PF13018">
    <property type="entry name" value="ESPR"/>
    <property type="match status" value="1"/>
</dbReference>
<dbReference type="Pfam" id="PF12951">
    <property type="entry name" value="PATR"/>
    <property type="match status" value="3"/>
</dbReference>
<keyword evidence="1" id="KW-0732">Signal</keyword>
<reference evidence="6 7" key="1">
    <citation type="submission" date="2021-11" db="EMBL/GenBank/DDBJ databases">
        <authorList>
            <person name="Oh E.-T."/>
            <person name="Kim S.-B."/>
        </authorList>
    </citation>
    <scope>NUCLEOTIDE SEQUENCE [LARGE SCALE GENOMIC DNA]</scope>
    <source>
        <strain evidence="6 7">MMS20-SJTN17</strain>
    </source>
</reference>
<dbReference type="Proteomes" id="UP001430614">
    <property type="component" value="Unassembled WGS sequence"/>
</dbReference>
<evidence type="ECO:0000256" key="3">
    <source>
        <dbReference type="SAM" id="MobiDB-lite"/>
    </source>
</evidence>
<feature type="compositionally biased region" description="Gly residues" evidence="3">
    <location>
        <begin position="169"/>
        <end position="186"/>
    </location>
</feature>
<sequence length="1010" mass="97717">MNHAYRVIWNTAIGAWQAVSELTACAGKSSRKCRRGHVARIHVAGLAALTLTGVTSLAYADSQGGSGSYNYQGGVYYGTGGTGGNGNGHAGTAGTGGAGGSGGLTGLSMSGSVIISASVSGTAGAAGTSSTNSQQGYSGGGGGGGGGAGVALTATGETVTLSPFTSVTGGNGGQGGDPFNGLWTGGGGGGGGDGIDVIGSAGATINNEGTITGGSGGSAVHGGGVGAGGAGISGANLSINNFGTIAGGLAGNSGTQADAIYFTGGVNTLTLQTGSTTSGAIELGTGGVSATISAANTGITLGSNILLDDANAALAISNDNNLNVSGIISGSGSVTVSGTGTLTLSGVNSYSGDTTISSGTLALSGAGSIARSSGVTDNGTFDISGTTNGTSITSLSGGGFVTLGGKTLTLTNASGTFGGTISGSGSLTLASGTETLTATNSYTGATTVDTGSTLALTGTGSVAASIGVTDNGTFDISGTNSGASIQNLSGSGTVALGSRTLTLTNASGTFNGAFTGMGSLIKQGTGTLILDGNSASFAGTTEIAAGLLEVGDIDNAQAVLGGNVTVDKDGTLRGHGTVTGDVSNSGTVAPGGSIGTLTIDGNYTQASNATLSIEVSPTAASKLVVNGSATLNGVLAITYDPGTYSPGSKYTLVSASNGISGTFSSVTTSGTASTNAAYVSSLSPSVDYSGNAVELTLSGVIDPVGTSIYTALGTSAILGAQSQNAALLDRLGSASGVTSAPAGWISATGSQTKVGGTNGAPDFRSNRYGFLAGLERRYGDYTGGVAIGYDHTDIKEAVTGDSGTVDTLRAALYGARNAGPVTLAATAGAGLDFLTQKRPFGTGGTAEGDHMGQEFNVGGQATLPMSFGSVTVTPRAGLRYAYFHANGFGESGAAGQDLNVGTDNVRSLQPYVGVTLDKVFADAVRPINAQLRVGYAHELLDANRALSVASQDGTQFIAPGTSLPRGYLTAGASVTLHPLKHLDVSLSYDTLINTTHASAQQGSIRIGYQF</sequence>
<evidence type="ECO:0000256" key="1">
    <source>
        <dbReference type="ARBA" id="ARBA00022729"/>
    </source>
</evidence>
<dbReference type="InterPro" id="IPR013425">
    <property type="entry name" value="Autotrns_rpt"/>
</dbReference>
<dbReference type="InterPro" id="IPR005546">
    <property type="entry name" value="Autotransporte_beta"/>
</dbReference>
<accession>A0ABS8KC72</accession>
<dbReference type="InterPro" id="IPR006315">
    <property type="entry name" value="OM_autotransptr_brl_dom"/>
</dbReference>
<dbReference type="SUPFAM" id="SSF51126">
    <property type="entry name" value="Pectin lyase-like"/>
    <property type="match status" value="1"/>
</dbReference>
<dbReference type="InterPro" id="IPR011050">
    <property type="entry name" value="Pectin_lyase_fold/virulence"/>
</dbReference>
<name>A0ABS8KC72_9BURK</name>
<dbReference type="Gene3D" id="2.160.20.20">
    <property type="match status" value="1"/>
</dbReference>
<dbReference type="NCBIfam" id="TIGR01414">
    <property type="entry name" value="autotrans_barl"/>
    <property type="match status" value="1"/>
</dbReference>
<evidence type="ECO:0000259" key="5">
    <source>
        <dbReference type="PROSITE" id="PS51208"/>
    </source>
</evidence>
<feature type="transmembrane region" description="Helical" evidence="4">
    <location>
        <begin position="38"/>
        <end position="60"/>
    </location>
</feature>
<keyword evidence="4" id="KW-0812">Transmembrane</keyword>
<keyword evidence="7" id="KW-1185">Reference proteome</keyword>
<keyword evidence="2" id="KW-0843">Virulence</keyword>
<dbReference type="SUPFAM" id="SSF103515">
    <property type="entry name" value="Autotransporter"/>
    <property type="match status" value="1"/>
</dbReference>
<dbReference type="InterPro" id="IPR012332">
    <property type="entry name" value="Autotransporter_pectin_lyase_C"/>
</dbReference>
<evidence type="ECO:0000256" key="4">
    <source>
        <dbReference type="SAM" id="Phobius"/>
    </source>
</evidence>
<evidence type="ECO:0000313" key="7">
    <source>
        <dbReference type="Proteomes" id="UP001430614"/>
    </source>
</evidence>
<evidence type="ECO:0000256" key="2">
    <source>
        <dbReference type="ARBA" id="ARBA00023026"/>
    </source>
</evidence>
<keyword evidence="4" id="KW-1133">Transmembrane helix</keyword>
<dbReference type="NCBIfam" id="TIGR02601">
    <property type="entry name" value="autotrns_rpt"/>
    <property type="match status" value="2"/>
</dbReference>
<proteinExistence type="predicted"/>
<dbReference type="PROSITE" id="PS51208">
    <property type="entry name" value="AUTOTRANSPORTER"/>
    <property type="match status" value="1"/>
</dbReference>